<evidence type="ECO:0000313" key="2">
    <source>
        <dbReference type="Proteomes" id="UP000281549"/>
    </source>
</evidence>
<reference evidence="2" key="1">
    <citation type="journal article" date="2018" name="Nat. Microbiol.">
        <title>Leveraging single-cell genomics to expand the fungal tree of life.</title>
        <authorList>
            <person name="Ahrendt S.R."/>
            <person name="Quandt C.A."/>
            <person name="Ciobanu D."/>
            <person name="Clum A."/>
            <person name="Salamov A."/>
            <person name="Andreopoulos B."/>
            <person name="Cheng J.F."/>
            <person name="Woyke T."/>
            <person name="Pelin A."/>
            <person name="Henrissat B."/>
            <person name="Reynolds N.K."/>
            <person name="Benny G.L."/>
            <person name="Smith M.E."/>
            <person name="James T.Y."/>
            <person name="Grigoriev I.V."/>
        </authorList>
    </citation>
    <scope>NUCLEOTIDE SEQUENCE [LARGE SCALE GENOMIC DNA]</scope>
    <source>
        <strain evidence="2">CSF55</strain>
    </source>
</reference>
<organism evidence="1 2">
    <name type="scientific">Rozella allomycis (strain CSF55)</name>
    <dbReference type="NCBI Taxonomy" id="988480"/>
    <lineage>
        <taxon>Eukaryota</taxon>
        <taxon>Fungi</taxon>
        <taxon>Fungi incertae sedis</taxon>
        <taxon>Cryptomycota</taxon>
        <taxon>Cryptomycota incertae sedis</taxon>
        <taxon>Rozella</taxon>
    </lineage>
</organism>
<dbReference type="InterPro" id="IPR027417">
    <property type="entry name" value="P-loop_NTPase"/>
</dbReference>
<protein>
    <submittedName>
        <fullName evidence="1">Uncharacterized protein</fullName>
    </submittedName>
</protein>
<accession>A0A4P9YAL6</accession>
<dbReference type="AlphaFoldDB" id="A0A4P9YAL6"/>
<dbReference type="Proteomes" id="UP000281549">
    <property type="component" value="Unassembled WGS sequence"/>
</dbReference>
<name>A0A4P9YAL6_ROZAC</name>
<sequence>KKANLGITPVMERGMKRISSDSEEKSVKRAKIDISKSFLFEFLINFENKYGKPEREKLETTLKNKNLDEKAEYLKTEFTEEWDKVVRIREIKVIVESVVGRPDGCKKIVDRIPTTSTDQWNIDSLRKDLNDMIKDEEKVDNILKKLVTNEKGVVEVSLELGSFEEKKFLDLQNNEFREFFLNTKVYYRKCYKSIMEKIEEREGRSFIVSGSPGVGKSSALLAVLKYFEGKSSVYVEFENGCWIYYNFNTSRTVKGKGEVLYDLSDCWVLLDGHARDKYIGRKTKTIVFCSPQKKNYQRFQKSVDACFVYIPPWTIEEINEFIDNVDFKVSEYLPVILAERKNKPSTEEDSEPSAILEKYRNAKKEIQNDTKLTTEQKERKLLELDTEMIQKMDKKLIKSLSKNEQKHFL</sequence>
<evidence type="ECO:0000313" key="1">
    <source>
        <dbReference type="EMBL" id="RKP16065.1"/>
    </source>
</evidence>
<dbReference type="SUPFAM" id="SSF52540">
    <property type="entry name" value="P-loop containing nucleoside triphosphate hydrolases"/>
    <property type="match status" value="1"/>
</dbReference>
<feature type="non-terminal residue" evidence="1">
    <location>
        <position position="409"/>
    </location>
</feature>
<dbReference type="Gene3D" id="3.40.50.300">
    <property type="entry name" value="P-loop containing nucleotide triphosphate hydrolases"/>
    <property type="match status" value="1"/>
</dbReference>
<dbReference type="PANTHER" id="PTHR33129">
    <property type="entry name" value="PROTEIN KINASE DOMAIN-CONTAINING PROTEIN-RELATED"/>
    <property type="match status" value="1"/>
</dbReference>
<dbReference type="EMBL" id="ML007054">
    <property type="protein sequence ID" value="RKP16065.1"/>
    <property type="molecule type" value="Genomic_DNA"/>
</dbReference>
<feature type="non-terminal residue" evidence="1">
    <location>
        <position position="1"/>
    </location>
</feature>
<dbReference type="InterPro" id="IPR052980">
    <property type="entry name" value="Crinkler_effector"/>
</dbReference>
<proteinExistence type="predicted"/>
<gene>
    <name evidence="1" type="ORF">ROZALSC1DRAFT_25707</name>
</gene>